<proteinExistence type="predicted"/>
<name>A0A5R8YJF8_9ACTN</name>
<dbReference type="Proteomes" id="UP000309033">
    <property type="component" value="Unassembled WGS sequence"/>
</dbReference>
<reference evidence="2" key="1">
    <citation type="submission" date="2019-05" db="EMBL/GenBank/DDBJ databases">
        <title>Isolation, diversity and antifungal activity of Actinobacteria from wheat.</title>
        <authorList>
            <person name="Yu B."/>
        </authorList>
    </citation>
    <scope>NUCLEOTIDE SEQUENCE [LARGE SCALE GENOMIC DNA]</scope>
    <source>
        <strain evidence="2">NEAU-HEGS1-5</strain>
    </source>
</reference>
<dbReference type="PRINTS" id="PR00420">
    <property type="entry name" value="RNGMNOXGNASE"/>
</dbReference>
<dbReference type="Pfam" id="PF01494">
    <property type="entry name" value="FAD_binding_3"/>
    <property type="match status" value="1"/>
</dbReference>
<keyword evidence="3" id="KW-1185">Reference proteome</keyword>
<dbReference type="InterPro" id="IPR050407">
    <property type="entry name" value="Geranylgeranyl_reductase"/>
</dbReference>
<gene>
    <name evidence="2" type="ORF">FED44_31470</name>
</gene>
<sequence>MVGAGPAGSAAALRARQLDPGCRVLLLDRAAFPRDKPCGDGIAAHARQELALLGLPDLLSDHRPTPRLAVTSPGGVRVSAAVARPNHVVPRRVFDARLVEAAAARGVEVCRHRVRTLAVRDGLVVLDGEVAARVVVAADGANSAVRRLIGVPPSPDRHTAIAVRGYADVPPDDDVQVIVMRSEGWPAYAWSFPVGDGTANVGYGLLLPMLRQTGRPGREILHGRLDRLLPLLGEIRSPVRDLRAHHLPLSSGRPVPGAGRVLLAGDAASLVNPLTGEGIYYALLSGRLAAEAATGSPADPLRAYRRALRRALGRHLRTTDVLSLAARSPGFIDAAISVAARRTEVFDLLVDVGLGAGTVPPRLAGAVALRWLRDLT</sequence>
<dbReference type="AlphaFoldDB" id="A0A5R8YJF8"/>
<dbReference type="NCBIfam" id="TIGR02032">
    <property type="entry name" value="GG-red-SF"/>
    <property type="match status" value="1"/>
</dbReference>
<evidence type="ECO:0000313" key="3">
    <source>
        <dbReference type="Proteomes" id="UP000309033"/>
    </source>
</evidence>
<dbReference type="GO" id="GO:0016628">
    <property type="term" value="F:oxidoreductase activity, acting on the CH-CH group of donors, NAD or NADP as acceptor"/>
    <property type="evidence" value="ECO:0007669"/>
    <property type="project" value="InterPro"/>
</dbReference>
<dbReference type="PANTHER" id="PTHR42685:SF22">
    <property type="entry name" value="CONDITIONED MEDIUM FACTOR RECEPTOR 1"/>
    <property type="match status" value="1"/>
</dbReference>
<organism evidence="2 3">
    <name type="scientific">Microbispora triticiradicis</name>
    <dbReference type="NCBI Taxonomy" id="2200763"/>
    <lineage>
        <taxon>Bacteria</taxon>
        <taxon>Bacillati</taxon>
        <taxon>Actinomycetota</taxon>
        <taxon>Actinomycetes</taxon>
        <taxon>Streptosporangiales</taxon>
        <taxon>Streptosporangiaceae</taxon>
        <taxon>Microbispora</taxon>
    </lineage>
</organism>
<dbReference type="Gene3D" id="3.50.50.60">
    <property type="entry name" value="FAD/NAD(P)-binding domain"/>
    <property type="match status" value="1"/>
</dbReference>
<dbReference type="InterPro" id="IPR036188">
    <property type="entry name" value="FAD/NAD-bd_sf"/>
</dbReference>
<dbReference type="PANTHER" id="PTHR42685">
    <property type="entry name" value="GERANYLGERANYL DIPHOSPHATE REDUCTASE"/>
    <property type="match status" value="1"/>
</dbReference>
<accession>A0A5R8YJF8</accession>
<dbReference type="OrthoDB" id="9795712at2"/>
<evidence type="ECO:0000313" key="2">
    <source>
        <dbReference type="EMBL" id="TLP52927.1"/>
    </source>
</evidence>
<dbReference type="SUPFAM" id="SSF51905">
    <property type="entry name" value="FAD/NAD(P)-binding domain"/>
    <property type="match status" value="1"/>
</dbReference>
<dbReference type="EMBL" id="VANP01000017">
    <property type="protein sequence ID" value="TLP52927.1"/>
    <property type="molecule type" value="Genomic_DNA"/>
</dbReference>
<dbReference type="InterPro" id="IPR002938">
    <property type="entry name" value="FAD-bd"/>
</dbReference>
<dbReference type="InterPro" id="IPR011777">
    <property type="entry name" value="Geranylgeranyl_Rdtase_fam"/>
</dbReference>
<protein>
    <submittedName>
        <fullName evidence="2">Geranylgeranyl reductase family protein</fullName>
    </submittedName>
</protein>
<comment type="caution">
    <text evidence="2">The sequence shown here is derived from an EMBL/GenBank/DDBJ whole genome shotgun (WGS) entry which is preliminary data.</text>
</comment>
<feature type="domain" description="FAD-binding" evidence="1">
    <location>
        <begin position="2"/>
        <end position="279"/>
    </location>
</feature>
<evidence type="ECO:0000259" key="1">
    <source>
        <dbReference type="Pfam" id="PF01494"/>
    </source>
</evidence>
<dbReference type="GO" id="GO:0071949">
    <property type="term" value="F:FAD binding"/>
    <property type="evidence" value="ECO:0007669"/>
    <property type="project" value="InterPro"/>
</dbReference>